<protein>
    <recommendedName>
        <fullName evidence="3">Histidine phosphatase family protein</fullName>
    </recommendedName>
</protein>
<dbReference type="Gene3D" id="3.40.50.1240">
    <property type="entry name" value="Phosphoglycerate mutase-like"/>
    <property type="match status" value="1"/>
</dbReference>
<proteinExistence type="predicted"/>
<reference evidence="1 2" key="1">
    <citation type="submission" date="2017-12" db="EMBL/GenBank/DDBJ databases">
        <title>Genomes of bacteria within cyanobacterial aggregates.</title>
        <authorList>
            <person name="Cai H."/>
        </authorList>
    </citation>
    <scope>NUCLEOTIDE SEQUENCE [LARGE SCALE GENOMIC DNA]</scope>
    <source>
        <strain evidence="1 2">TH16</strain>
    </source>
</reference>
<keyword evidence="2" id="KW-1185">Reference proteome</keyword>
<dbReference type="PANTHER" id="PTHR47623:SF1">
    <property type="entry name" value="OS09G0287300 PROTEIN"/>
    <property type="match status" value="1"/>
</dbReference>
<dbReference type="KEGG" id="ncb:C0V82_03180"/>
<evidence type="ECO:0000313" key="2">
    <source>
        <dbReference type="Proteomes" id="UP000234752"/>
    </source>
</evidence>
<sequence length="266" mass="28329">MNRSGLSAAMPLLDGISALATSVSASKESGCVAVGNVSGAAVTAISSFWSCGAGAVYVASVTVLGTRVPRGRRRCPAVPVPLSLPLVVMKTLYLLRHAKSDWDDPRLADHDRPLSARGHRAAATMANYWTARKGGPPRPDLVVCSTATRARATLEIVAASWGTSLPPTTFDRSIYLCGEELLLDRVKALPEQTGTALFVGHNPDFQLLARDLCGRGDAALRQSLATKLPTCSFVEINVPDGLSWRDLGWGSCTLAGFTRPRDLEDR</sequence>
<dbReference type="Proteomes" id="UP000234752">
    <property type="component" value="Chromosome eg_1"/>
</dbReference>
<dbReference type="EMBL" id="CP025611">
    <property type="protein sequence ID" value="AUN31631.1"/>
    <property type="molecule type" value="Genomic_DNA"/>
</dbReference>
<organism evidence="1 2">
    <name type="scientific">Niveispirillum cyanobacteriorum</name>
    <dbReference type="NCBI Taxonomy" id="1612173"/>
    <lineage>
        <taxon>Bacteria</taxon>
        <taxon>Pseudomonadati</taxon>
        <taxon>Pseudomonadota</taxon>
        <taxon>Alphaproteobacteria</taxon>
        <taxon>Rhodospirillales</taxon>
        <taxon>Azospirillaceae</taxon>
        <taxon>Niveispirillum</taxon>
    </lineage>
</organism>
<dbReference type="InterPro" id="IPR013078">
    <property type="entry name" value="His_Pase_superF_clade-1"/>
</dbReference>
<dbReference type="SUPFAM" id="SSF53254">
    <property type="entry name" value="Phosphoglycerate mutase-like"/>
    <property type="match status" value="1"/>
</dbReference>
<evidence type="ECO:0000313" key="1">
    <source>
        <dbReference type="EMBL" id="AUN31631.1"/>
    </source>
</evidence>
<dbReference type="Pfam" id="PF00300">
    <property type="entry name" value="His_Phos_1"/>
    <property type="match status" value="1"/>
</dbReference>
<gene>
    <name evidence="1" type="ORF">C0V82_03180</name>
</gene>
<dbReference type="CDD" id="cd07067">
    <property type="entry name" value="HP_PGM_like"/>
    <property type="match status" value="1"/>
</dbReference>
<dbReference type="SMART" id="SM00855">
    <property type="entry name" value="PGAM"/>
    <property type="match status" value="1"/>
</dbReference>
<name>A0A2K9NER2_9PROT</name>
<dbReference type="InterPro" id="IPR029033">
    <property type="entry name" value="His_PPase_superfam"/>
</dbReference>
<dbReference type="AlphaFoldDB" id="A0A2K9NER2"/>
<dbReference type="PANTHER" id="PTHR47623">
    <property type="entry name" value="OS09G0287300 PROTEIN"/>
    <property type="match status" value="1"/>
</dbReference>
<accession>A0A2K9NER2</accession>
<evidence type="ECO:0008006" key="3">
    <source>
        <dbReference type="Google" id="ProtNLM"/>
    </source>
</evidence>